<dbReference type="FunFam" id="3.90.550.10:FF:000035">
    <property type="entry name" value="Putative Exostosin-2"/>
    <property type="match status" value="1"/>
</dbReference>
<comment type="caution">
    <text evidence="26">The sequence shown here is derived from an EMBL/GenBank/DDBJ whole genome shotgun (WGS) entry which is preliminary data.</text>
</comment>
<sequence>MASSRGLPTWQRSCAGGRRQRWPARHYFALAALTLIALAVLELALLVRGLLQPAAPAALQLTADTLSGAPLVRLTASDPPPAAGQANCSHFTCLNVYRCGGPHRRRVAVYVYPYARYAGETRHSELAPLSREYYDMLRAVRESEFFTEDPEEACLLLPAVDTLSNRISEELTVRALASLPHWNDGENHLVFSVWPASGQERLGRALLSGAGLSSLVHRHKYDVSLPTPSEREDEPDDTRTPAPERPRRYLLVSAQPDLHAEYRRSLRSLAAADVSGRTLVLERCAEGTDQLCDAEGRQHDYWETMQSAEFCVLLRRAQLGPPELLDALRVGCVPVVVADLYVLPFSEVIDWTRVGLHVYEQDLTELAGIIKEISPERRSEMRAQARWVYEQYFSTFGQMALTTLQIVNDRILAHAARSYEQWNDPPHLVSPGYPLTVPYTSPRMQGFTAVILTYDRLDSLYQIIEKVALAPSLTKVLVVWNNQKKEPPPASLWPTITKPLKVVRTAANRLSNRFYPYAEIETECVLALDDDITMLTVDELEFGYQYPDRIVGFPSRNHVWNNVTGRWGYDSEWTSELSMVLTGAAFYHKYWNYRYTSSLPAGVKDWVDDNMNCEDIAMNFLVANITGKAPIKVAARKKFKCTSADCSGGDLSANQSHFIERSVCIQQFVSAFGGMPLRSAQFRADPVLYRDDFPAKLKRYNDVGSLFGVVASFVVNEYVERGVTEIPPRLHVAVDDSELYVHNTKQEVNHLLKKNYMELTEVLDQSLEECGVRIERQLADISQAAAVDNLTAIAEGLTVIKDELQSIGRQSVLLQNKADQLQVGLQDARAELAVLLRSCSSPRCRQLAAQYNLTQLVVHNEFKRLPDLSRWAREVTALIEAGIEAEVRRGQLALNQLSQKIQTEVAAVVPEVRQGVSRAGIQLQEVANNISTALDQVQLQPVHTVIDQGNHYLQQYGTFRYYIFVIISGLVSLIVFCMVIGLFCGMCGRRPDNVYGDDTCNKGTGANFLISGTFFFFLFGWLLLLLITCMFLLGGLTQLYLCDGLVDPSAPGSGLPILEAVYPLETVFPALENAGDVADVVRRCHQNQSIYSVLRLESLFNVSEVRGYKYQMELDQKLEALRQQITVDTAVELLTSRARDQLAQLARSDLDQLNYTAFTVALEEEITTIDMNPLGDELERASQELPSSERSVATRLRNQAIILKAQQRVVAGMEEIVQDIRNSTASLQEHILTANGSLPDVVRKLTETAEAAERYLRTSGRDLVVKLADQFTAEFSDRLDGYSERVERSFHRTLGSCEPISTVYNATTVTLCSNVIYPFNAFWAAIGWCLLLFIPCVILSLALTPLYRKAEPFSDGLMDADYPYDAYGDHDNIPLASVRGSGGERRRGRSNDLSRGGYSPESPSYSAIPPRGQLYPLGATGVHTEDTEPKAPPMWDMTMTGGPPGYPDSPQPTREHPPPYSPSETPMLGHA</sequence>
<dbReference type="GO" id="GO:0050508">
    <property type="term" value="F:glucuronosyl-N-acetylglucosaminyl-proteoglycan 4-alpha-N-acetylglucosaminyltransferase activity"/>
    <property type="evidence" value="ECO:0007669"/>
    <property type="project" value="UniProtKB-EC"/>
</dbReference>
<name>A0A6A4VYI3_AMPAM</name>
<evidence type="ECO:0000256" key="20">
    <source>
        <dbReference type="ARBA" id="ARBA00023211"/>
    </source>
</evidence>
<dbReference type="OrthoDB" id="6229420at2759"/>
<keyword evidence="19" id="KW-0325">Glycoprotein</keyword>
<dbReference type="Gene3D" id="3.90.550.10">
    <property type="entry name" value="Spore Coat Polysaccharide Biosynthesis Protein SpsA, Chain A"/>
    <property type="match status" value="1"/>
</dbReference>
<feature type="domain" description="Exostosin GT47" evidence="24">
    <location>
        <begin position="105"/>
        <end position="372"/>
    </location>
</feature>
<evidence type="ECO:0000256" key="15">
    <source>
        <dbReference type="ARBA" id="ARBA00022989"/>
    </source>
</evidence>
<organism evidence="26 27">
    <name type="scientific">Amphibalanus amphitrite</name>
    <name type="common">Striped barnacle</name>
    <name type="synonym">Balanus amphitrite</name>
    <dbReference type="NCBI Taxonomy" id="1232801"/>
    <lineage>
        <taxon>Eukaryota</taxon>
        <taxon>Metazoa</taxon>
        <taxon>Ecdysozoa</taxon>
        <taxon>Arthropoda</taxon>
        <taxon>Crustacea</taxon>
        <taxon>Multicrustacea</taxon>
        <taxon>Cirripedia</taxon>
        <taxon>Thoracica</taxon>
        <taxon>Thoracicalcarea</taxon>
        <taxon>Balanomorpha</taxon>
        <taxon>Balanoidea</taxon>
        <taxon>Balanidae</taxon>
        <taxon>Amphibalaninae</taxon>
        <taxon>Amphibalanus</taxon>
    </lineage>
</organism>
<gene>
    <name evidence="26" type="primary">EXT2_2</name>
    <name evidence="26" type="ORF">FJT64_027962</name>
</gene>
<evidence type="ECO:0000313" key="26">
    <source>
        <dbReference type="EMBL" id="KAF0299235.1"/>
    </source>
</evidence>
<feature type="transmembrane region" description="Helical" evidence="23">
    <location>
        <begin position="1321"/>
        <end position="1343"/>
    </location>
</feature>
<accession>A0A6A4VYI3</accession>
<dbReference type="InterPro" id="IPR040911">
    <property type="entry name" value="Exostosin_GT47"/>
</dbReference>
<keyword evidence="15 23" id="KW-1133">Transmembrane helix</keyword>
<keyword evidence="9" id="KW-0328">Glycosyltransferase</keyword>
<evidence type="ECO:0000256" key="8">
    <source>
        <dbReference type="ARBA" id="ARBA00012194"/>
    </source>
</evidence>
<evidence type="ECO:0000256" key="5">
    <source>
        <dbReference type="ARBA" id="ARBA00004922"/>
    </source>
</evidence>
<dbReference type="Pfam" id="PF05478">
    <property type="entry name" value="Prominin"/>
    <property type="match status" value="1"/>
</dbReference>
<dbReference type="GO" id="GO:0015020">
    <property type="term" value="F:glucuronosyltransferase activity"/>
    <property type="evidence" value="ECO:0007669"/>
    <property type="project" value="UniProtKB-ARBA"/>
</dbReference>
<feature type="transmembrane region" description="Helical" evidence="23">
    <location>
        <begin position="961"/>
        <end position="987"/>
    </location>
</feature>
<comment type="subcellular location">
    <subcellularLocation>
        <location evidence="4">Endoplasmic reticulum membrane</location>
        <topology evidence="4">Single-pass type II membrane protein</topology>
    </subcellularLocation>
    <subcellularLocation>
        <location evidence="3">Golgi apparatus membrane</location>
        <topology evidence="3">Single-pass type II membrane protein</topology>
    </subcellularLocation>
    <subcellularLocation>
        <location evidence="2">Membrane</location>
        <topology evidence="2">Multi-pass membrane protein</topology>
    </subcellularLocation>
</comment>
<keyword evidence="18" id="KW-1015">Disulfide bond</keyword>
<evidence type="ECO:0000256" key="1">
    <source>
        <dbReference type="ARBA" id="ARBA00001936"/>
    </source>
</evidence>
<keyword evidence="11 23" id="KW-0812">Transmembrane</keyword>
<dbReference type="PANTHER" id="PTHR22730">
    <property type="entry name" value="PROMININ PROM PROTEIN"/>
    <property type="match status" value="1"/>
</dbReference>
<reference evidence="26 27" key="1">
    <citation type="submission" date="2019-07" db="EMBL/GenBank/DDBJ databases">
        <title>Draft genome assembly of a fouling barnacle, Amphibalanus amphitrite (Darwin, 1854): The first reference genome for Thecostraca.</title>
        <authorList>
            <person name="Kim W."/>
        </authorList>
    </citation>
    <scope>NUCLEOTIDE SEQUENCE [LARGE SCALE GENOMIC DNA]</scope>
    <source>
        <strain evidence="26">SNU_AA5</strain>
        <tissue evidence="26">Soma without cirri and trophi</tissue>
    </source>
</reference>
<evidence type="ECO:0000256" key="22">
    <source>
        <dbReference type="SAM" id="MobiDB-lite"/>
    </source>
</evidence>
<evidence type="ECO:0000256" key="4">
    <source>
        <dbReference type="ARBA" id="ARBA00004648"/>
    </source>
</evidence>
<comment type="similarity">
    <text evidence="7">Belongs to the glycosyltransferase 47 family.</text>
</comment>
<dbReference type="EC" id="2.4.1.224" evidence="8"/>
<keyword evidence="27" id="KW-1185">Reference proteome</keyword>
<evidence type="ECO:0000256" key="7">
    <source>
        <dbReference type="ARBA" id="ARBA00010271"/>
    </source>
</evidence>
<feature type="domain" description="Glycosyl transferase 64" evidence="25">
    <location>
        <begin position="447"/>
        <end position="689"/>
    </location>
</feature>
<keyword evidence="12" id="KW-0479">Metal-binding</keyword>
<dbReference type="InterPro" id="IPR015338">
    <property type="entry name" value="GT64_dom"/>
</dbReference>
<dbReference type="Pfam" id="PF03016">
    <property type="entry name" value="Exostosin_GT47"/>
    <property type="match status" value="1"/>
</dbReference>
<dbReference type="Gene3D" id="3.40.50.2000">
    <property type="entry name" value="Glycogen Phosphorylase B"/>
    <property type="match status" value="1"/>
</dbReference>
<evidence type="ECO:0000256" key="10">
    <source>
        <dbReference type="ARBA" id="ARBA00022679"/>
    </source>
</evidence>
<protein>
    <recommendedName>
        <fullName evidence="21">Exostosin-2</fullName>
        <ecNumber evidence="8">2.4.1.224</ecNumber>
    </recommendedName>
</protein>
<keyword evidence="13" id="KW-0256">Endoplasmic reticulum</keyword>
<evidence type="ECO:0000256" key="2">
    <source>
        <dbReference type="ARBA" id="ARBA00004141"/>
    </source>
</evidence>
<evidence type="ECO:0000313" key="27">
    <source>
        <dbReference type="Proteomes" id="UP000440578"/>
    </source>
</evidence>
<dbReference type="GO" id="GO:0000139">
    <property type="term" value="C:Golgi membrane"/>
    <property type="evidence" value="ECO:0007669"/>
    <property type="project" value="UniProtKB-SubCell"/>
</dbReference>
<evidence type="ECO:0000256" key="23">
    <source>
        <dbReference type="SAM" id="Phobius"/>
    </source>
</evidence>
<dbReference type="GO" id="GO:0015012">
    <property type="term" value="P:heparan sulfate proteoglycan biosynthetic process"/>
    <property type="evidence" value="ECO:0007669"/>
    <property type="project" value="UniProtKB-ARBA"/>
</dbReference>
<evidence type="ECO:0000256" key="21">
    <source>
        <dbReference type="ARBA" id="ARBA00069568"/>
    </source>
</evidence>
<dbReference type="InterPro" id="IPR029044">
    <property type="entry name" value="Nucleotide-diphossugar_trans"/>
</dbReference>
<dbReference type="EMBL" id="VIIS01001380">
    <property type="protein sequence ID" value="KAF0299235.1"/>
    <property type="molecule type" value="Genomic_DNA"/>
</dbReference>
<dbReference type="Proteomes" id="UP000440578">
    <property type="component" value="Unassembled WGS sequence"/>
</dbReference>
<dbReference type="InterPro" id="IPR008795">
    <property type="entry name" value="Prominin"/>
</dbReference>
<keyword evidence="10" id="KW-0808">Transferase</keyword>
<evidence type="ECO:0000256" key="18">
    <source>
        <dbReference type="ARBA" id="ARBA00023157"/>
    </source>
</evidence>
<comment type="pathway">
    <text evidence="5">Protein modification; protein glycosylation.</text>
</comment>
<keyword evidence="16" id="KW-0333">Golgi apparatus</keyword>
<feature type="region of interest" description="Disordered" evidence="22">
    <location>
        <begin position="1375"/>
        <end position="1471"/>
    </location>
</feature>
<evidence type="ECO:0000256" key="11">
    <source>
        <dbReference type="ARBA" id="ARBA00022692"/>
    </source>
</evidence>
<dbReference type="GO" id="GO:0046872">
    <property type="term" value="F:metal ion binding"/>
    <property type="evidence" value="ECO:0007669"/>
    <property type="project" value="UniProtKB-KW"/>
</dbReference>
<feature type="transmembrane region" description="Helical" evidence="23">
    <location>
        <begin position="1008"/>
        <end position="1033"/>
    </location>
</feature>
<feature type="region of interest" description="Disordered" evidence="22">
    <location>
        <begin position="223"/>
        <end position="245"/>
    </location>
</feature>
<evidence type="ECO:0000256" key="3">
    <source>
        <dbReference type="ARBA" id="ARBA00004323"/>
    </source>
</evidence>
<proteinExistence type="inferred from homology"/>
<evidence type="ECO:0000256" key="13">
    <source>
        <dbReference type="ARBA" id="ARBA00022824"/>
    </source>
</evidence>
<evidence type="ECO:0000259" key="25">
    <source>
        <dbReference type="Pfam" id="PF09258"/>
    </source>
</evidence>
<dbReference type="SUPFAM" id="SSF53448">
    <property type="entry name" value="Nucleotide-diphospho-sugar transferases"/>
    <property type="match status" value="1"/>
</dbReference>
<evidence type="ECO:0000256" key="9">
    <source>
        <dbReference type="ARBA" id="ARBA00022676"/>
    </source>
</evidence>
<feature type="compositionally biased region" description="Basic and acidic residues" evidence="22">
    <location>
        <begin position="1382"/>
        <end position="1392"/>
    </location>
</feature>
<evidence type="ECO:0000256" key="17">
    <source>
        <dbReference type="ARBA" id="ARBA00023136"/>
    </source>
</evidence>
<evidence type="ECO:0000256" key="14">
    <source>
        <dbReference type="ARBA" id="ARBA00022968"/>
    </source>
</evidence>
<evidence type="ECO:0000256" key="12">
    <source>
        <dbReference type="ARBA" id="ARBA00022723"/>
    </source>
</evidence>
<evidence type="ECO:0000256" key="16">
    <source>
        <dbReference type="ARBA" id="ARBA00023034"/>
    </source>
</evidence>
<evidence type="ECO:0000259" key="24">
    <source>
        <dbReference type="Pfam" id="PF03016"/>
    </source>
</evidence>
<feature type="transmembrane region" description="Helical" evidence="23">
    <location>
        <begin position="27"/>
        <end position="51"/>
    </location>
</feature>
<evidence type="ECO:0000256" key="6">
    <source>
        <dbReference type="ARBA" id="ARBA00006058"/>
    </source>
</evidence>
<keyword evidence="17 23" id="KW-0472">Membrane</keyword>
<comment type="cofactor">
    <cofactor evidence="1">
        <name>Mn(2+)</name>
        <dbReference type="ChEBI" id="CHEBI:29035"/>
    </cofactor>
</comment>
<dbReference type="GO" id="GO:0005789">
    <property type="term" value="C:endoplasmic reticulum membrane"/>
    <property type="evidence" value="ECO:0007669"/>
    <property type="project" value="UniProtKB-SubCell"/>
</dbReference>
<comment type="similarity">
    <text evidence="6">Belongs to the prominin family.</text>
</comment>
<evidence type="ECO:0000256" key="19">
    <source>
        <dbReference type="ARBA" id="ARBA00023180"/>
    </source>
</evidence>
<keyword evidence="20" id="KW-0464">Manganese</keyword>
<dbReference type="PANTHER" id="PTHR22730:SF1">
    <property type="entry name" value="PROMININ-LIKE PROTEIN"/>
    <property type="match status" value="1"/>
</dbReference>
<keyword evidence="14" id="KW-0735">Signal-anchor</keyword>
<dbReference type="Pfam" id="PF09258">
    <property type="entry name" value="Glyco_transf_64"/>
    <property type="match status" value="1"/>
</dbReference>